<feature type="compositionally biased region" description="Basic and acidic residues" evidence="1">
    <location>
        <begin position="42"/>
        <end position="61"/>
    </location>
</feature>
<comment type="caution">
    <text evidence="3">The sequence shown here is derived from an EMBL/GenBank/DDBJ whole genome shotgun (WGS) entry which is preliminary data.</text>
</comment>
<dbReference type="AlphaFoldDB" id="A0A8G2CHN6"/>
<protein>
    <submittedName>
        <fullName evidence="3">Uncharacterized protein</fullName>
    </submittedName>
</protein>
<keyword evidence="2" id="KW-0732">Signal</keyword>
<dbReference type="RefSeq" id="WP_245594150.1">
    <property type="nucleotide sequence ID" value="NZ_DAOMCH010000019.1"/>
</dbReference>
<gene>
    <name evidence="3" type="ORF">SAMN05421828_101220</name>
</gene>
<dbReference type="Proteomes" id="UP000186308">
    <property type="component" value="Unassembled WGS sequence"/>
</dbReference>
<dbReference type="EMBL" id="FTNE01000001">
    <property type="protein sequence ID" value="SIQ08762.1"/>
    <property type="molecule type" value="Genomic_DNA"/>
</dbReference>
<evidence type="ECO:0000256" key="2">
    <source>
        <dbReference type="SAM" id="SignalP"/>
    </source>
</evidence>
<feature type="signal peptide" evidence="2">
    <location>
        <begin position="1"/>
        <end position="35"/>
    </location>
</feature>
<evidence type="ECO:0000313" key="4">
    <source>
        <dbReference type="Proteomes" id="UP000186308"/>
    </source>
</evidence>
<evidence type="ECO:0000256" key="1">
    <source>
        <dbReference type="SAM" id="MobiDB-lite"/>
    </source>
</evidence>
<reference evidence="3 4" key="1">
    <citation type="submission" date="2017-01" db="EMBL/GenBank/DDBJ databases">
        <authorList>
            <person name="Varghese N."/>
            <person name="Submissions S."/>
        </authorList>
    </citation>
    <scope>NUCLEOTIDE SEQUENCE [LARGE SCALE GENOMIC DNA]</scope>
    <source>
        <strain evidence="3 4">ATCC 35905</strain>
    </source>
</reference>
<feature type="chain" id="PRO_5033993705" evidence="2">
    <location>
        <begin position="36"/>
        <end position="113"/>
    </location>
</feature>
<organism evidence="3 4">
    <name type="scientific">Acidiphilium rubrum</name>
    <dbReference type="NCBI Taxonomy" id="526"/>
    <lineage>
        <taxon>Bacteria</taxon>
        <taxon>Pseudomonadati</taxon>
        <taxon>Pseudomonadota</taxon>
        <taxon>Alphaproteobacteria</taxon>
        <taxon>Acetobacterales</taxon>
        <taxon>Acidocellaceae</taxon>
        <taxon>Acidiphilium</taxon>
    </lineage>
</organism>
<sequence length="113" mass="12227">MNRKPNRQGQTIRRILVLAGLAGAVGLATAGTAFADPPWQHDGGDHGRPGWHHRGDDDWRGGYRGPRGYYPPPPPVYYAPPPPPPPPVYYAPPPPAYYGPPSLSFGINVPIGR</sequence>
<evidence type="ECO:0000313" key="3">
    <source>
        <dbReference type="EMBL" id="SIQ08762.1"/>
    </source>
</evidence>
<feature type="region of interest" description="Disordered" evidence="1">
    <location>
        <begin position="33"/>
        <end position="66"/>
    </location>
</feature>
<name>A0A8G2CHN6_ACIRU</name>
<accession>A0A8G2CHN6</accession>
<keyword evidence="4" id="KW-1185">Reference proteome</keyword>
<proteinExistence type="predicted"/>